<evidence type="ECO:0000256" key="2">
    <source>
        <dbReference type="ARBA" id="ARBA00022741"/>
    </source>
</evidence>
<dbReference type="PROSITE" id="PS50865">
    <property type="entry name" value="ZF_MYND_2"/>
    <property type="match status" value="1"/>
</dbReference>
<evidence type="ECO:0000259" key="16">
    <source>
        <dbReference type="PROSITE" id="PS51194"/>
    </source>
</evidence>
<proteinExistence type="inferred from homology"/>
<evidence type="ECO:0000259" key="13">
    <source>
        <dbReference type="PROSITE" id="PS50865"/>
    </source>
</evidence>
<evidence type="ECO:0000256" key="3">
    <source>
        <dbReference type="ARBA" id="ARBA00022771"/>
    </source>
</evidence>
<dbReference type="SUPFAM" id="SSF82708">
    <property type="entry name" value="R3H domain"/>
    <property type="match status" value="1"/>
</dbReference>
<keyword evidence="18" id="KW-1185">Reference proteome</keyword>
<evidence type="ECO:0000256" key="1">
    <source>
        <dbReference type="ARBA" id="ARBA00022723"/>
    </source>
</evidence>
<feature type="domain" description="Helicase ATP-binding" evidence="15">
    <location>
        <begin position="168"/>
        <end position="336"/>
    </location>
</feature>
<evidence type="ECO:0000256" key="10">
    <source>
        <dbReference type="PROSITE-ProRule" id="PRU00023"/>
    </source>
</evidence>
<feature type="repeat" description="ANK" evidence="10">
    <location>
        <begin position="437"/>
        <end position="469"/>
    </location>
</feature>
<dbReference type="InterPro" id="IPR036867">
    <property type="entry name" value="R3H_dom_sf"/>
</dbReference>
<dbReference type="InterPro" id="IPR001374">
    <property type="entry name" value="R3H_dom"/>
</dbReference>
<evidence type="ECO:0000256" key="12">
    <source>
        <dbReference type="SAM" id="MobiDB-lite"/>
    </source>
</evidence>
<dbReference type="PROSITE" id="PS50297">
    <property type="entry name" value="ANK_REP_REGION"/>
    <property type="match status" value="1"/>
</dbReference>
<keyword evidence="4" id="KW-0378">Hydrolase</keyword>
<dbReference type="FunFam" id="1.20.120.1080:FF:000002">
    <property type="entry name" value="Putative ATP-dependent RNA helicase DHX36"/>
    <property type="match status" value="1"/>
</dbReference>
<dbReference type="Pfam" id="PF04408">
    <property type="entry name" value="WHD_HA2"/>
    <property type="match status" value="1"/>
</dbReference>
<dbReference type="PROSITE" id="PS51192">
    <property type="entry name" value="HELICASE_ATP_BIND_1"/>
    <property type="match status" value="1"/>
</dbReference>
<accession>A0A1B0CJM0</accession>
<feature type="domain" description="R3H" evidence="14">
    <location>
        <begin position="16"/>
        <end position="79"/>
    </location>
</feature>
<dbReference type="CDD" id="cd18791">
    <property type="entry name" value="SF2_C_RHA"/>
    <property type="match status" value="1"/>
</dbReference>
<keyword evidence="5" id="KW-0347">Helicase</keyword>
<dbReference type="Pfam" id="PF00270">
    <property type="entry name" value="DEAD"/>
    <property type="match status" value="1"/>
</dbReference>
<keyword evidence="8" id="KW-0694">RNA-binding</keyword>
<dbReference type="SUPFAM" id="SSF48403">
    <property type="entry name" value="Ankyrin repeat"/>
    <property type="match status" value="1"/>
</dbReference>
<dbReference type="PROSITE" id="PS01360">
    <property type="entry name" value="ZF_MYND_1"/>
    <property type="match status" value="1"/>
</dbReference>
<evidence type="ECO:0000259" key="14">
    <source>
        <dbReference type="PROSITE" id="PS51061"/>
    </source>
</evidence>
<dbReference type="SMART" id="SM00490">
    <property type="entry name" value="HELICc"/>
    <property type="match status" value="1"/>
</dbReference>
<dbReference type="Gene3D" id="6.10.140.2220">
    <property type="match status" value="1"/>
</dbReference>
<evidence type="ECO:0000256" key="5">
    <source>
        <dbReference type="ARBA" id="ARBA00022806"/>
    </source>
</evidence>
<feature type="region of interest" description="Disordered" evidence="12">
    <location>
        <begin position="1137"/>
        <end position="1175"/>
    </location>
</feature>
<dbReference type="GO" id="GO:0004386">
    <property type="term" value="F:helicase activity"/>
    <property type="evidence" value="ECO:0007669"/>
    <property type="project" value="UniProtKB-KW"/>
</dbReference>
<dbReference type="SMART" id="SM00487">
    <property type="entry name" value="DEXDc"/>
    <property type="match status" value="1"/>
</dbReference>
<dbReference type="Pfam" id="PF07717">
    <property type="entry name" value="OB_NTP_bind"/>
    <property type="match status" value="1"/>
</dbReference>
<keyword evidence="1" id="KW-0479">Metal-binding</keyword>
<dbReference type="Gene3D" id="3.40.50.300">
    <property type="entry name" value="P-loop containing nucleotide triphosphate hydrolases"/>
    <property type="match status" value="2"/>
</dbReference>
<dbReference type="EMBL" id="AJWK01014737">
    <property type="status" value="NOT_ANNOTATED_CDS"/>
    <property type="molecule type" value="Genomic_DNA"/>
</dbReference>
<dbReference type="Pfam" id="PF21010">
    <property type="entry name" value="HA2_C"/>
    <property type="match status" value="1"/>
</dbReference>
<name>A0A1B0CJM0_LUTLO</name>
<keyword evidence="3 11" id="KW-0863">Zinc-finger</keyword>
<dbReference type="Pfam" id="PF01424">
    <property type="entry name" value="R3H"/>
    <property type="match status" value="1"/>
</dbReference>
<dbReference type="Proteomes" id="UP000092461">
    <property type="component" value="Unassembled WGS sequence"/>
</dbReference>
<dbReference type="EnsemblMetazoa" id="LLOJ004723-RA">
    <property type="protein sequence ID" value="LLOJ004723-PA"/>
    <property type="gene ID" value="LLOJ004723"/>
</dbReference>
<dbReference type="VEuPathDB" id="VectorBase:LLOJ004723"/>
<organism evidence="17 18">
    <name type="scientific">Lutzomyia longipalpis</name>
    <name type="common">Sand fly</name>
    <dbReference type="NCBI Taxonomy" id="7200"/>
    <lineage>
        <taxon>Eukaryota</taxon>
        <taxon>Metazoa</taxon>
        <taxon>Ecdysozoa</taxon>
        <taxon>Arthropoda</taxon>
        <taxon>Hexapoda</taxon>
        <taxon>Insecta</taxon>
        <taxon>Pterygota</taxon>
        <taxon>Neoptera</taxon>
        <taxon>Endopterygota</taxon>
        <taxon>Diptera</taxon>
        <taxon>Nematocera</taxon>
        <taxon>Psychodoidea</taxon>
        <taxon>Psychodidae</taxon>
        <taxon>Lutzomyia</taxon>
        <taxon>Lutzomyia</taxon>
    </lineage>
</organism>
<keyword evidence="6" id="KW-0862">Zinc</keyword>
<evidence type="ECO:0000256" key="4">
    <source>
        <dbReference type="ARBA" id="ARBA00022801"/>
    </source>
</evidence>
<protein>
    <submittedName>
        <fullName evidence="17">Uncharacterized protein</fullName>
    </submittedName>
</protein>
<dbReference type="GO" id="GO:0003723">
    <property type="term" value="F:RNA binding"/>
    <property type="evidence" value="ECO:0007669"/>
    <property type="project" value="UniProtKB-KW"/>
</dbReference>
<dbReference type="InterPro" id="IPR002893">
    <property type="entry name" value="Znf_MYND"/>
</dbReference>
<dbReference type="SMART" id="SM00847">
    <property type="entry name" value="HA2"/>
    <property type="match status" value="1"/>
</dbReference>
<dbReference type="SUPFAM" id="SSF52540">
    <property type="entry name" value="P-loop containing nucleoside triphosphate hydrolases"/>
    <property type="match status" value="2"/>
</dbReference>
<dbReference type="InterPro" id="IPR027417">
    <property type="entry name" value="P-loop_NTPase"/>
</dbReference>
<dbReference type="InterPro" id="IPR048333">
    <property type="entry name" value="HA2_WH"/>
</dbReference>
<dbReference type="CDD" id="cd17917">
    <property type="entry name" value="DEXHc_RHA-like"/>
    <property type="match status" value="1"/>
</dbReference>
<dbReference type="PROSITE" id="PS51194">
    <property type="entry name" value="HELICASE_CTER"/>
    <property type="match status" value="1"/>
</dbReference>
<dbReference type="PANTHER" id="PTHR18934">
    <property type="entry name" value="ATP-DEPENDENT RNA HELICASE"/>
    <property type="match status" value="1"/>
</dbReference>
<reference evidence="17" key="1">
    <citation type="submission" date="2020-05" db="UniProtKB">
        <authorList>
            <consortium name="EnsemblMetazoa"/>
        </authorList>
    </citation>
    <scope>IDENTIFICATION</scope>
    <source>
        <strain evidence="17">Jacobina</strain>
    </source>
</reference>
<dbReference type="GO" id="GO:0016787">
    <property type="term" value="F:hydrolase activity"/>
    <property type="evidence" value="ECO:0007669"/>
    <property type="project" value="UniProtKB-KW"/>
</dbReference>
<dbReference type="PROSITE" id="PS51061">
    <property type="entry name" value="R3H"/>
    <property type="match status" value="1"/>
</dbReference>
<dbReference type="PANTHER" id="PTHR18934:SF213">
    <property type="entry name" value="3'-5' RNA HELICASE YTHDC2"/>
    <property type="match status" value="1"/>
</dbReference>
<dbReference type="VEuPathDB" id="VectorBase:LLONM1_008926"/>
<keyword evidence="7" id="KW-0067">ATP-binding</keyword>
<dbReference type="Gene3D" id="3.30.1370.50">
    <property type="entry name" value="R3H-like domain"/>
    <property type="match status" value="1"/>
</dbReference>
<dbReference type="Gene3D" id="1.20.120.1080">
    <property type="match status" value="1"/>
</dbReference>
<evidence type="ECO:0000256" key="6">
    <source>
        <dbReference type="ARBA" id="ARBA00022833"/>
    </source>
</evidence>
<dbReference type="SMART" id="SM00248">
    <property type="entry name" value="ANK"/>
    <property type="match status" value="1"/>
</dbReference>
<dbReference type="InterPro" id="IPR036770">
    <property type="entry name" value="Ankyrin_rpt-contain_sf"/>
</dbReference>
<evidence type="ECO:0000256" key="7">
    <source>
        <dbReference type="ARBA" id="ARBA00022840"/>
    </source>
</evidence>
<feature type="domain" description="MYND-type" evidence="13">
    <location>
        <begin position="1647"/>
        <end position="1683"/>
    </location>
</feature>
<keyword evidence="2" id="KW-0547">Nucleotide-binding</keyword>
<dbReference type="GO" id="GO:0005524">
    <property type="term" value="F:ATP binding"/>
    <property type="evidence" value="ECO:0007669"/>
    <property type="project" value="UniProtKB-KW"/>
</dbReference>
<evidence type="ECO:0000256" key="11">
    <source>
        <dbReference type="PROSITE-ProRule" id="PRU00134"/>
    </source>
</evidence>
<dbReference type="SUPFAM" id="SSF144232">
    <property type="entry name" value="HIT/MYND zinc finger-like"/>
    <property type="match status" value="1"/>
</dbReference>
<evidence type="ECO:0000313" key="18">
    <source>
        <dbReference type="Proteomes" id="UP000092461"/>
    </source>
</evidence>
<evidence type="ECO:0000313" key="17">
    <source>
        <dbReference type="EnsemblMetazoa" id="LLOJ004723-PA"/>
    </source>
</evidence>
<dbReference type="FunFam" id="3.40.50.300:FF:000526">
    <property type="entry name" value="DExH-box ATP-dependent RNA helicase DExH3"/>
    <property type="match status" value="1"/>
</dbReference>
<evidence type="ECO:0000259" key="15">
    <source>
        <dbReference type="PROSITE" id="PS51192"/>
    </source>
</evidence>
<dbReference type="PROSITE" id="PS50088">
    <property type="entry name" value="ANK_REPEAT"/>
    <property type="match status" value="1"/>
</dbReference>
<keyword evidence="10" id="KW-0040">ANK repeat</keyword>
<dbReference type="InterPro" id="IPR014001">
    <property type="entry name" value="Helicase_ATP-bd"/>
</dbReference>
<dbReference type="InterPro" id="IPR011545">
    <property type="entry name" value="DEAD/DEAH_box_helicase_dom"/>
</dbReference>
<dbReference type="GO" id="GO:0008270">
    <property type="term" value="F:zinc ion binding"/>
    <property type="evidence" value="ECO:0007669"/>
    <property type="project" value="UniProtKB-KW"/>
</dbReference>
<evidence type="ECO:0000256" key="9">
    <source>
        <dbReference type="ARBA" id="ARBA00060772"/>
    </source>
</evidence>
<dbReference type="Pfam" id="PF01753">
    <property type="entry name" value="zf-MYND"/>
    <property type="match status" value="1"/>
</dbReference>
<dbReference type="InterPro" id="IPR011709">
    <property type="entry name" value="DEAD-box_helicase_OB_fold"/>
</dbReference>
<dbReference type="VEuPathDB" id="VectorBase:LLONM1_006283"/>
<dbReference type="Pfam" id="PF12796">
    <property type="entry name" value="Ank_2"/>
    <property type="match status" value="1"/>
</dbReference>
<evidence type="ECO:0000256" key="8">
    <source>
        <dbReference type="ARBA" id="ARBA00022884"/>
    </source>
</evidence>
<sequence length="1685" mass="190332">MSNRGGGRRLPAHVTECLRIAIEVELNNFLHSNEMEMSFPSTLTNHDRRFIHEFVRTKGLTSKSHGKTTRVLTVYKPTRNVTRKQKCTFDITKTSRQAIYNLLGALPVSPEEEAEVKTRKTGRTISRNLFNVGTLTNGLVVVPPPGRGNAVKQMRRNLPIFHHRTEILTKITENQVVVIVSETGSGKTTQVPQYLLEDATKMNQPCRIICTQPRRLAALSVADRVAYERGEPLGNTVGYQIRLESQTSPTSNLIYCTNGILVRCLMGGYYTRVFENITHVIVDEVHERDMHSDFLLISLKEAIAVNPHLKVILMSATIDSQLFSQYFDNCAVINVPGRLYEVTNYHLEHVLHMTEYCKKEVERRMQNGREDMRKERAKVSAINGQGDEQEALDEETVKLINESLELCWTQCDDDSFQQFLYLVEGENVPVDFRHTETDMTALMIAAGRGMEEFVEILLQMGANPNVTSSHGMKAIDWAWRLNHATCVTLLEAAAKNAAHPEAKVSDEYTEMLLDTYHAMAPEDEIDQKLLNALIVHIHKQQPPGSILVFLPGYESILRQNEMILDAAQYNAAMSNIRIYMLHSNMKINDQKTVFEPTPQGCRKVILSTNIAETSITIDDVVYVIDCGKVKQTIFDAICGTTALETTWISQACAKQRAGRAGRVTQGICYKLYSQARYAIMDKFTVPELLRVPLTEICLSAKLIAPQCPIADFLMKALQPPAPVSVRRSVDLLKTMGALDEMENITDLGIHLADLPIDAHLGKMVIYSILLKCVDPVLTVVSALSVRDPFVLPTAARDRARVFAIKEKFAEKSLSDHMILIRAFQEWLSHSARGPMKRFCEENFLSTGSMMTICGMRSQILGHLRANGLIKSKGKGNIHDLNQNSRHWAVVKACLVAGLYPNICTRDPATNVLRTEGVERVLPHPHGILGAKRPAECKAKIGALPTDWVVFEEKVRVGRSAYINCNSVITPITVALFAGDIHISEEENLHPVERVESDSDRDSPTTMGGGGGAAANEVMFHVNREIAFTLPEETAYLVFHLRQKLNYLLLMLIQNPDTFHLTTNGPHGIVLEAIVAVLMAEEKHYRFPIPEGIGQRPQGVPLEFSSNVNYGIPEVVDRQSSKPIEWNLSDAMRGMTITSSKQGGKQQQREEAASKKKRNVQKKSTKEVPKQQQNKPKGTRYFLIKAVSTEQKFFCMGQLVQKKNHYRIVSIHDGSMSFKDVREIVKQLKQTCFMWNDGEELSREMGEVFRKGLAGNLHLRKYQVADIGKTLWFTNHEVLVKIHQQAVLEATEASTGREEVMKDALILEEKLKIFIHNAYAILVWRHKVLPEVLKQKLSPQCSFIIYTIFFHEATLVGLLETLLFHPEACEALEETSLDLIDYCLQAIIQLIAGKDAEGAEDAENEEISVEEEIEKYQRTLQFRIGIRCLSILSFLVDNLEKISLSAVSRLVEIHDTPCVLSEILHIRPWTRHGKDSIEHFMEDEWRPVCGEEVMRVTKAEAHTWFCLREFLLNPRLLGSYDVTSFRQREISKCQGLLHDVLIDQLPPLGDLKQFLVTFSVAKETGGGAQKAKKLLLEELPEIREKLLREVSEEGLEDIVREHLKVLSFEGSQNMAEIASKLTKAYNLDALEDLYKQEDAKRRSMDPLCALCGASAPKKCSKCRSIHYCSRECQMKHWKAHKPFCRK</sequence>
<dbReference type="InterPro" id="IPR002110">
    <property type="entry name" value="Ankyrin_rpt"/>
</dbReference>
<dbReference type="Gene3D" id="1.25.40.20">
    <property type="entry name" value="Ankyrin repeat-containing domain"/>
    <property type="match status" value="1"/>
</dbReference>
<comment type="similarity">
    <text evidence="9">Belongs to the DExH box helicase family.</text>
</comment>
<dbReference type="InterPro" id="IPR007502">
    <property type="entry name" value="Helicase-assoc_dom"/>
</dbReference>
<dbReference type="InterPro" id="IPR001650">
    <property type="entry name" value="Helicase_C-like"/>
</dbReference>
<dbReference type="Pfam" id="PF00271">
    <property type="entry name" value="Helicase_C"/>
    <property type="match status" value="1"/>
</dbReference>
<feature type="domain" description="Helicase C-terminal" evidence="16">
    <location>
        <begin position="529"/>
        <end position="704"/>
    </location>
</feature>